<evidence type="ECO:0000256" key="2">
    <source>
        <dbReference type="ARBA" id="ARBA00001947"/>
    </source>
</evidence>
<dbReference type="GO" id="GO:0005737">
    <property type="term" value="C:cytoplasm"/>
    <property type="evidence" value="ECO:0007669"/>
    <property type="project" value="UniProtKB-SubCell"/>
</dbReference>
<evidence type="ECO:0000256" key="1">
    <source>
        <dbReference type="ARBA" id="ARBA00001336"/>
    </source>
</evidence>
<dbReference type="FunFam" id="3.30.540.30:FF:000002">
    <property type="entry name" value="Dipeptidyl peptidase 3"/>
    <property type="match status" value="1"/>
</dbReference>
<evidence type="ECO:0000256" key="3">
    <source>
        <dbReference type="ARBA" id="ARBA00004496"/>
    </source>
</evidence>
<evidence type="ECO:0000256" key="11">
    <source>
        <dbReference type="ARBA" id="ARBA00022801"/>
    </source>
</evidence>
<dbReference type="GO" id="GO:0008237">
    <property type="term" value="F:metallopeptidase activity"/>
    <property type="evidence" value="ECO:0007669"/>
    <property type="project" value="UniProtKB-KW"/>
</dbReference>
<evidence type="ECO:0000256" key="5">
    <source>
        <dbReference type="ARBA" id="ARBA00012063"/>
    </source>
</evidence>
<evidence type="ECO:0000256" key="10">
    <source>
        <dbReference type="ARBA" id="ARBA00022723"/>
    </source>
</evidence>
<comment type="similarity">
    <text evidence="4">Belongs to the peptidase M49 family.</text>
</comment>
<dbReference type="GO" id="GO:0006508">
    <property type="term" value="P:proteolysis"/>
    <property type="evidence" value="ECO:0007669"/>
    <property type="project" value="UniProtKB-KW"/>
</dbReference>
<dbReference type="GO" id="GO:0046872">
    <property type="term" value="F:metal ion binding"/>
    <property type="evidence" value="ECO:0007669"/>
    <property type="project" value="UniProtKB-KW"/>
</dbReference>
<evidence type="ECO:0000256" key="6">
    <source>
        <dbReference type="ARBA" id="ARBA00014713"/>
    </source>
</evidence>
<comment type="caution">
    <text evidence="16">The sequence shown here is derived from an EMBL/GenBank/DDBJ whole genome shotgun (WGS) entry which is preliminary data.</text>
</comment>
<dbReference type="PANTHER" id="PTHR23422:SF11">
    <property type="entry name" value="DIPEPTIDYL PEPTIDASE 3"/>
    <property type="match status" value="1"/>
</dbReference>
<evidence type="ECO:0000256" key="4">
    <source>
        <dbReference type="ARBA" id="ARBA00010200"/>
    </source>
</evidence>
<keyword evidence="13" id="KW-0482">Metalloprotease</keyword>
<evidence type="ECO:0000256" key="7">
    <source>
        <dbReference type="ARBA" id="ARBA00022438"/>
    </source>
</evidence>
<dbReference type="EC" id="3.4.14.4" evidence="5"/>
<dbReference type="GO" id="GO:0008239">
    <property type="term" value="F:dipeptidyl-peptidase activity"/>
    <property type="evidence" value="ECO:0007669"/>
    <property type="project" value="UniProtKB-EC"/>
</dbReference>
<dbReference type="InterPro" id="IPR039461">
    <property type="entry name" value="Peptidase_M49"/>
</dbReference>
<dbReference type="OrthoDB" id="4694525at2759"/>
<dbReference type="GO" id="GO:0004177">
    <property type="term" value="F:aminopeptidase activity"/>
    <property type="evidence" value="ECO:0007669"/>
    <property type="project" value="UniProtKB-KW"/>
</dbReference>
<evidence type="ECO:0000256" key="13">
    <source>
        <dbReference type="ARBA" id="ARBA00023049"/>
    </source>
</evidence>
<comment type="catalytic activity">
    <reaction evidence="1">
        <text>Release of an N-terminal dipeptide from a peptide comprising four or more residues, with broad specificity. Also acts on dipeptidyl 2-naphthylamides.</text>
        <dbReference type="EC" id="3.4.14.4"/>
    </reaction>
</comment>
<dbReference type="Proteomes" id="UP000785679">
    <property type="component" value="Unassembled WGS sequence"/>
</dbReference>
<evidence type="ECO:0000313" key="17">
    <source>
        <dbReference type="Proteomes" id="UP000785679"/>
    </source>
</evidence>
<evidence type="ECO:0000313" key="16">
    <source>
        <dbReference type="EMBL" id="TNV82522.1"/>
    </source>
</evidence>
<dbReference type="EMBL" id="RRYP01004857">
    <property type="protein sequence ID" value="TNV82522.1"/>
    <property type="molecule type" value="Genomic_DNA"/>
</dbReference>
<keyword evidence="17" id="KW-1185">Reference proteome</keyword>
<keyword evidence="12" id="KW-0862">Zinc</keyword>
<evidence type="ECO:0000256" key="14">
    <source>
        <dbReference type="ARBA" id="ARBA00031288"/>
    </source>
</evidence>
<sequence length="714" mass="81925">MSKHIRLDTTVQNLEFQKSWGLLTPTEQNYAYFLSKASWAGAKMVFNQLSYESPALFVLFQLYFSSKDFQALEESAILKAGATQDEWKRFIAYVAGFYSNMSNYHSFGNAKFVPEIDPELFQRILIANPLYSDASNTLYRDFLDRLWPLVSREVFALDKPFASLGLPHEGGVTGYFNPTMTPLDLSLIRDFHTTTQLSPLNTRVFKTGEGAYEITVGSIETGSTVHEFKGAKITVTKGEFAPYLAEVNYYLERAKKYAANDNQRDMLTLYIEHFRTGSIDTHKDSQRKWIRDKGPVVESNMGWIEVYVDPENIRAYFEGWVAIVDKAKSEKFQNLVKNSESIIPQLPWPKEMEKDNFLAPDFTTLEVICFATQSCPLGINIPNYDDIRDNEGFKNVFLGNSAPSYAINAMQFATAEQSKVLAENVGRCYEVHVACHELLGHGVGKLIYRGADGNVPHKFTDPITGEDFEHCYEAGEDWNGKFGPISASYEECRADTCGFYLCTLPQVHTLFGFDPLNTEEIKTLLWVNVMSQFRKGILGLQLFNRENQKWGQAHTWGAYVFSQYLYQHQSGGAAEGKLVQFEILGADNFLIHLDKELLWTEGQKLIKDFLMILQTYKSTGAIERARKFWDHYSKVDGIFLQIRDIVIEKKKPRRIELNNNLVRYNEENISVTHYPEKMEAIIHSFIDRYPPTRTFCEEVVGVWDQHREHLRVPL</sequence>
<keyword evidence="7" id="KW-0031">Aminopeptidase</keyword>
<dbReference type="AlphaFoldDB" id="A0A8J8NV09"/>
<keyword evidence="10" id="KW-0479">Metal-binding</keyword>
<evidence type="ECO:0000256" key="12">
    <source>
        <dbReference type="ARBA" id="ARBA00022833"/>
    </source>
</evidence>
<comment type="subcellular location">
    <subcellularLocation>
        <location evidence="3">Cytoplasm</location>
    </subcellularLocation>
</comment>
<evidence type="ECO:0000256" key="15">
    <source>
        <dbReference type="ARBA" id="ARBA00032119"/>
    </source>
</evidence>
<keyword evidence="8" id="KW-0963">Cytoplasm</keyword>
<dbReference type="FunFam" id="3.30.540.30:FF:000001">
    <property type="entry name" value="Dipeptidyl peptidase 3"/>
    <property type="match status" value="1"/>
</dbReference>
<comment type="cofactor">
    <cofactor evidence="2">
        <name>Zn(2+)</name>
        <dbReference type="ChEBI" id="CHEBI:29105"/>
    </cofactor>
</comment>
<accession>A0A8J8NV09</accession>
<gene>
    <name evidence="16" type="ORF">FGO68_gene14042</name>
</gene>
<keyword evidence="9" id="KW-0645">Protease</keyword>
<organism evidence="16 17">
    <name type="scientific">Halteria grandinella</name>
    <dbReference type="NCBI Taxonomy" id="5974"/>
    <lineage>
        <taxon>Eukaryota</taxon>
        <taxon>Sar</taxon>
        <taxon>Alveolata</taxon>
        <taxon>Ciliophora</taxon>
        <taxon>Intramacronucleata</taxon>
        <taxon>Spirotrichea</taxon>
        <taxon>Stichotrichia</taxon>
        <taxon>Sporadotrichida</taxon>
        <taxon>Halteriidae</taxon>
        <taxon>Halteria</taxon>
    </lineage>
</organism>
<dbReference type="PANTHER" id="PTHR23422">
    <property type="entry name" value="DIPEPTIDYL PEPTIDASE III-RELATED"/>
    <property type="match status" value="1"/>
</dbReference>
<evidence type="ECO:0000256" key="9">
    <source>
        <dbReference type="ARBA" id="ARBA00022670"/>
    </source>
</evidence>
<dbReference type="Pfam" id="PF03571">
    <property type="entry name" value="Peptidase_M49"/>
    <property type="match status" value="1"/>
</dbReference>
<protein>
    <recommendedName>
        <fullName evidence="6">Dipeptidyl peptidase 3</fullName>
        <ecNumber evidence="5">3.4.14.4</ecNumber>
    </recommendedName>
    <alternativeName>
        <fullName evidence="14">Dipeptidyl aminopeptidase III</fullName>
    </alternativeName>
    <alternativeName>
        <fullName evidence="15">Dipeptidyl peptidase III</fullName>
    </alternativeName>
</protein>
<proteinExistence type="inferred from homology"/>
<reference evidence="16" key="1">
    <citation type="submission" date="2019-06" db="EMBL/GenBank/DDBJ databases">
        <authorList>
            <person name="Zheng W."/>
        </authorList>
    </citation>
    <scope>NUCLEOTIDE SEQUENCE</scope>
    <source>
        <strain evidence="16">QDHG01</strain>
    </source>
</reference>
<name>A0A8J8NV09_HALGN</name>
<keyword evidence="11" id="KW-0378">Hydrolase</keyword>
<evidence type="ECO:0000256" key="8">
    <source>
        <dbReference type="ARBA" id="ARBA00022490"/>
    </source>
</evidence>
<dbReference type="Gene3D" id="3.30.540.30">
    <property type="match status" value="3"/>
</dbReference>